<sequence>MSRRAVTVTILGSGTSTGVPVPACTCPVCCSREPRNQRTRCSILLSFDGHNILIDTSTDLRQQALREGITHVDAVLFTHTHADHVNGIDDLRPFNLASGSAIPIHACAEDLAVLRRVFAYIFENDDEPGYRPRLCAQEISAGFSLFGLPILPLPLVHGPGRSLGYRIGPFAYLTDCSSVPEATLELLAGIDILIIDGLRFRPHLSHLSIAQALAVAECLGAGRTILTHLSHDVDYSRHAPLLPTGTELAYDGQRLVFTLPNP</sequence>
<comment type="caution">
    <text evidence="2">The sequence shown here is derived from an EMBL/GenBank/DDBJ whole genome shotgun (WGS) entry which is preliminary data.</text>
</comment>
<name>A0A550JJ16_9BACT</name>
<gene>
    <name evidence="2" type="ORF">FL622_03710</name>
</gene>
<dbReference type="AlphaFoldDB" id="A0A550JJ16"/>
<evidence type="ECO:0000313" key="3">
    <source>
        <dbReference type="Proteomes" id="UP000317155"/>
    </source>
</evidence>
<organism evidence="2 3">
    <name type="scientific">Trichloromonas acetexigens</name>
    <dbReference type="NCBI Taxonomy" id="38815"/>
    <lineage>
        <taxon>Bacteria</taxon>
        <taxon>Pseudomonadati</taxon>
        <taxon>Thermodesulfobacteriota</taxon>
        <taxon>Desulfuromonadia</taxon>
        <taxon>Desulfuromonadales</taxon>
        <taxon>Trichloromonadaceae</taxon>
        <taxon>Trichloromonas</taxon>
    </lineage>
</organism>
<dbReference type="PANTHER" id="PTHR42663">
    <property type="entry name" value="HYDROLASE C777.06C-RELATED-RELATED"/>
    <property type="match status" value="1"/>
</dbReference>
<dbReference type="InterPro" id="IPR001279">
    <property type="entry name" value="Metallo-B-lactamas"/>
</dbReference>
<keyword evidence="2" id="KW-0378">Hydrolase</keyword>
<evidence type="ECO:0000259" key="1">
    <source>
        <dbReference type="Pfam" id="PF12706"/>
    </source>
</evidence>
<dbReference type="CDD" id="cd16279">
    <property type="entry name" value="metallo-hydrolase-like_MBL-fold"/>
    <property type="match status" value="1"/>
</dbReference>
<dbReference type="Proteomes" id="UP000317155">
    <property type="component" value="Unassembled WGS sequence"/>
</dbReference>
<protein>
    <submittedName>
        <fullName evidence="2">MBL fold metallo-hydrolase</fullName>
    </submittedName>
</protein>
<dbReference type="OrthoDB" id="9803916at2"/>
<evidence type="ECO:0000313" key="2">
    <source>
        <dbReference type="EMBL" id="TRO83198.1"/>
    </source>
</evidence>
<dbReference type="EMBL" id="VJVV01000002">
    <property type="protein sequence ID" value="TRO83198.1"/>
    <property type="molecule type" value="Genomic_DNA"/>
</dbReference>
<dbReference type="PANTHER" id="PTHR42663:SF6">
    <property type="entry name" value="HYDROLASE C777.06C-RELATED"/>
    <property type="match status" value="1"/>
</dbReference>
<dbReference type="Pfam" id="PF12706">
    <property type="entry name" value="Lactamase_B_2"/>
    <property type="match status" value="1"/>
</dbReference>
<dbReference type="SUPFAM" id="SSF56281">
    <property type="entry name" value="Metallo-hydrolase/oxidoreductase"/>
    <property type="match status" value="1"/>
</dbReference>
<feature type="domain" description="Metallo-beta-lactamase" evidence="1">
    <location>
        <begin position="50"/>
        <end position="228"/>
    </location>
</feature>
<dbReference type="NCBIfam" id="NF038231">
    <property type="entry name" value="MBL_Geo_Pelo"/>
    <property type="match status" value="1"/>
</dbReference>
<accession>A0A550JJ16</accession>
<keyword evidence="3" id="KW-1185">Reference proteome</keyword>
<dbReference type="Gene3D" id="3.60.15.10">
    <property type="entry name" value="Ribonuclease Z/Hydroxyacylglutathione hydrolase-like"/>
    <property type="match status" value="1"/>
</dbReference>
<reference evidence="2 3" key="1">
    <citation type="submission" date="2019-07" db="EMBL/GenBank/DDBJ databases">
        <title>Insights of Desulfuromonas acetexigens electromicrobiology.</title>
        <authorList>
            <person name="Katuri K."/>
            <person name="Sapireddy V."/>
            <person name="Shaw D.R."/>
            <person name="Saikaly P."/>
        </authorList>
    </citation>
    <scope>NUCLEOTIDE SEQUENCE [LARGE SCALE GENOMIC DNA]</scope>
    <source>
        <strain evidence="2 3">2873</strain>
    </source>
</reference>
<dbReference type="RefSeq" id="WP_092055844.1">
    <property type="nucleotide sequence ID" value="NZ_FOJJ01000012.1"/>
</dbReference>
<dbReference type="InterPro" id="IPR036866">
    <property type="entry name" value="RibonucZ/Hydroxyglut_hydro"/>
</dbReference>
<proteinExistence type="predicted"/>
<dbReference type="GO" id="GO:0016787">
    <property type="term" value="F:hydrolase activity"/>
    <property type="evidence" value="ECO:0007669"/>
    <property type="project" value="UniProtKB-KW"/>
</dbReference>